<accession>A0A336K600</accession>
<name>A0A336K600_CULSO</name>
<dbReference type="EMBL" id="UFQS01000078">
    <property type="protein sequence ID" value="SSW99038.1"/>
    <property type="molecule type" value="Genomic_DNA"/>
</dbReference>
<keyword evidence="1" id="KW-0547">Nucleotide-binding</keyword>
<dbReference type="PROSITE" id="PS00107">
    <property type="entry name" value="PROTEIN_KINASE_ATP"/>
    <property type="match status" value="1"/>
</dbReference>
<dbReference type="VEuPathDB" id="VectorBase:CSON014308"/>
<reference evidence="3" key="2">
    <citation type="submission" date="2018-07" db="EMBL/GenBank/DDBJ databases">
        <authorList>
            <person name="Quirk P.G."/>
            <person name="Krulwich T.A."/>
        </authorList>
    </citation>
    <scope>NUCLEOTIDE SEQUENCE</scope>
</reference>
<evidence type="ECO:0000313" key="2">
    <source>
        <dbReference type="EMBL" id="SSW99038.1"/>
    </source>
</evidence>
<evidence type="ECO:0000313" key="3">
    <source>
        <dbReference type="EMBL" id="SSX19420.1"/>
    </source>
</evidence>
<sequence length="255" mass="29298">MSQENIGLDHKLNHDQQLLCIIGKGSFGAILLSRSLYNTETLAIKFMPKNKLTIDKHPCYPTDTEDYLERIQKDSPIIDNSLDETHLLTDIYIQTKKINVEMFENEKMMNKNIDLMSSHAFDSLITKESFFTNYIKNEIKRELPMLGIHTKNTYLEKDLKITIFTADLEKTKEEYSQLKKKCAVPVSDKEVRQLTYKLIASPQWNIPDFKVPQAPKIPGLNIPDFKVPQIPGYQIPGLNSLSSELMLAHNLALEL</sequence>
<feature type="binding site" evidence="1">
    <location>
        <position position="45"/>
    </location>
    <ligand>
        <name>ATP</name>
        <dbReference type="ChEBI" id="CHEBI:30616"/>
    </ligand>
</feature>
<proteinExistence type="predicted"/>
<dbReference type="GO" id="GO:0005524">
    <property type="term" value="F:ATP binding"/>
    <property type="evidence" value="ECO:0007669"/>
    <property type="project" value="UniProtKB-UniRule"/>
</dbReference>
<gene>
    <name evidence="2" type="primary">CSON014308</name>
</gene>
<dbReference type="InterPro" id="IPR017441">
    <property type="entry name" value="Protein_kinase_ATP_BS"/>
</dbReference>
<reference evidence="2" key="1">
    <citation type="submission" date="2018-04" db="EMBL/GenBank/DDBJ databases">
        <authorList>
            <person name="Go L.Y."/>
            <person name="Mitchell J.A."/>
        </authorList>
    </citation>
    <scope>NUCLEOTIDE SEQUENCE</scope>
    <source>
        <tissue evidence="2">Whole organism</tissue>
    </source>
</reference>
<protein>
    <submittedName>
        <fullName evidence="2">CSON014308 protein</fullName>
    </submittedName>
</protein>
<dbReference type="EMBL" id="UFQT01000078">
    <property type="protein sequence ID" value="SSX19420.1"/>
    <property type="molecule type" value="Genomic_DNA"/>
</dbReference>
<dbReference type="Gene3D" id="3.30.200.20">
    <property type="entry name" value="Phosphorylase Kinase, domain 1"/>
    <property type="match status" value="1"/>
</dbReference>
<keyword evidence="1" id="KW-0067">ATP-binding</keyword>
<dbReference type="AlphaFoldDB" id="A0A336K600"/>
<organism evidence="2">
    <name type="scientific">Culicoides sonorensis</name>
    <name type="common">Biting midge</name>
    <dbReference type="NCBI Taxonomy" id="179676"/>
    <lineage>
        <taxon>Eukaryota</taxon>
        <taxon>Metazoa</taxon>
        <taxon>Ecdysozoa</taxon>
        <taxon>Arthropoda</taxon>
        <taxon>Hexapoda</taxon>
        <taxon>Insecta</taxon>
        <taxon>Pterygota</taxon>
        <taxon>Neoptera</taxon>
        <taxon>Endopterygota</taxon>
        <taxon>Diptera</taxon>
        <taxon>Nematocera</taxon>
        <taxon>Chironomoidea</taxon>
        <taxon>Ceratopogonidae</taxon>
        <taxon>Ceratopogoninae</taxon>
        <taxon>Culicoides</taxon>
        <taxon>Monoculicoides</taxon>
    </lineage>
</organism>
<evidence type="ECO:0000256" key="1">
    <source>
        <dbReference type="PROSITE-ProRule" id="PRU10141"/>
    </source>
</evidence>